<dbReference type="AlphaFoldDB" id="E7GB88"/>
<evidence type="ECO:0000256" key="7">
    <source>
        <dbReference type="SAM" id="Phobius"/>
    </source>
</evidence>
<feature type="transmembrane region" description="Helical" evidence="7">
    <location>
        <begin position="317"/>
        <end position="339"/>
    </location>
</feature>
<protein>
    <recommendedName>
        <fullName evidence="8">Major facilitator superfamily (MFS) profile domain-containing protein</fullName>
    </recommendedName>
</protein>
<dbReference type="GO" id="GO:0005886">
    <property type="term" value="C:plasma membrane"/>
    <property type="evidence" value="ECO:0007669"/>
    <property type="project" value="UniProtKB-SubCell"/>
</dbReference>
<keyword evidence="3" id="KW-1003">Cell membrane</keyword>
<keyword evidence="4 7" id="KW-0812">Transmembrane</keyword>
<reference evidence="9 10" key="1">
    <citation type="submission" date="2010-12" db="EMBL/GenBank/DDBJ databases">
        <title>The Genome Sequence of Coprobacillus sp. strain 29_1.</title>
        <authorList>
            <consortium name="The Broad Institute Genome Sequencing Platform"/>
            <person name="Earl A."/>
            <person name="Ward D."/>
            <person name="Feldgarden M."/>
            <person name="Gevers D."/>
            <person name="Daigneault M."/>
            <person name="Sibley C.D."/>
            <person name="White A."/>
            <person name="Strauss J."/>
            <person name="Allen-Vercoe E."/>
            <person name="Young S.K."/>
            <person name="Zeng Q."/>
            <person name="Gargeya S."/>
            <person name="Fitzgerald M."/>
            <person name="Haas B."/>
            <person name="Abouelleil A."/>
            <person name="Alvarado L."/>
            <person name="Arachchi H.M."/>
            <person name="Berlin A."/>
            <person name="Brown A."/>
            <person name="Chapman S.B."/>
            <person name="Chen Z."/>
            <person name="Dunbar C."/>
            <person name="Freedman E."/>
            <person name="Gearin G."/>
            <person name="Gellesch M."/>
            <person name="Goldberg J."/>
            <person name="Griggs A."/>
            <person name="Gujja S."/>
            <person name="Heilman E."/>
            <person name="Heiman D."/>
            <person name="Howarth C."/>
            <person name="Larson L."/>
            <person name="Lui A."/>
            <person name="MacDonald P.J.P."/>
            <person name="Mehta T."/>
            <person name="Montmayeur A."/>
            <person name="Murphy C."/>
            <person name="Neiman D."/>
            <person name="Pearson M."/>
            <person name="Priest M."/>
            <person name="Roberts A."/>
            <person name="Saif S."/>
            <person name="Shea T."/>
            <person name="Shenoy N."/>
            <person name="Sisk P."/>
            <person name="Stolte C."/>
            <person name="Sykes S."/>
            <person name="White J."/>
            <person name="Yandava C."/>
            <person name="Nusbaum C."/>
            <person name="Birren B."/>
        </authorList>
    </citation>
    <scope>NUCLEOTIDE SEQUENCE [LARGE SCALE GENOMIC DNA]</scope>
    <source>
        <strain evidence="9 10">29_1</strain>
    </source>
</reference>
<feature type="transmembrane region" description="Helical" evidence="7">
    <location>
        <begin position="78"/>
        <end position="100"/>
    </location>
</feature>
<dbReference type="PANTHER" id="PTHR43266">
    <property type="entry name" value="MACROLIDE-EFFLUX PROTEIN"/>
    <property type="match status" value="1"/>
</dbReference>
<feature type="domain" description="Major facilitator superfamily (MFS) profile" evidence="8">
    <location>
        <begin position="223"/>
        <end position="409"/>
    </location>
</feature>
<dbReference type="EMBL" id="ADKX01000034">
    <property type="protein sequence ID" value="EFW04623.1"/>
    <property type="molecule type" value="Genomic_DNA"/>
</dbReference>
<keyword evidence="10" id="KW-1185">Reference proteome</keyword>
<feature type="transmembrane region" description="Helical" evidence="7">
    <location>
        <begin position="379"/>
        <end position="402"/>
    </location>
</feature>
<accession>E7GB88</accession>
<evidence type="ECO:0000256" key="4">
    <source>
        <dbReference type="ARBA" id="ARBA00022692"/>
    </source>
</evidence>
<dbReference type="OrthoDB" id="9775268at2"/>
<keyword evidence="6 7" id="KW-0472">Membrane</keyword>
<evidence type="ECO:0000256" key="1">
    <source>
        <dbReference type="ARBA" id="ARBA00004651"/>
    </source>
</evidence>
<evidence type="ECO:0000259" key="8">
    <source>
        <dbReference type="PROSITE" id="PS50850"/>
    </source>
</evidence>
<dbReference type="GO" id="GO:0022857">
    <property type="term" value="F:transmembrane transporter activity"/>
    <property type="evidence" value="ECO:0007669"/>
    <property type="project" value="InterPro"/>
</dbReference>
<feature type="transmembrane region" description="Helical" evidence="7">
    <location>
        <begin position="289"/>
        <end position="311"/>
    </location>
</feature>
<gene>
    <name evidence="9" type="ORF">HMPREF9488_02029</name>
</gene>
<dbReference type="Pfam" id="PF05977">
    <property type="entry name" value="MFS_3"/>
    <property type="match status" value="1"/>
</dbReference>
<evidence type="ECO:0000256" key="5">
    <source>
        <dbReference type="ARBA" id="ARBA00022989"/>
    </source>
</evidence>
<dbReference type="SUPFAM" id="SSF103473">
    <property type="entry name" value="MFS general substrate transporter"/>
    <property type="match status" value="1"/>
</dbReference>
<dbReference type="HOGENOM" id="CLU_034180_16_1_9"/>
<evidence type="ECO:0000256" key="2">
    <source>
        <dbReference type="ARBA" id="ARBA00022448"/>
    </source>
</evidence>
<sequence>MKQQYIQVFKNKNFMKLFIADIISRFGDSLDAIVMTIIVYSITQSASWSALIFAVNKLPTIFIQPLAGAYIEKKNKKMIMVISDLIRAGLVGIIATQLMFATLTRWDLLIITFLISIVESFRQPTSMPVMAQILQSEEMEVGLSLSQSSSKVVEFIGFGVSGVFIATLGNHIVVYIDMMTFLLSALIILTMSIKPILKDVQEKTYFFTEFKAGIRIIFQYPKIKIFVFLAIFLNAIITPLSSLQAPLVEEVLHSTAIMLSVISTALTLGMIVGSVIYPMVKEKMNIKMIVILSAYSITVAYIGSCFSGILIQNIFLLYIMIATVFFVMGLGISMINMFAFVEMLKVIPQDYLARVSSLVTSLCVCMVPVVSFILSGLAYTLSTFSIFVIVGVINIVIFILFFQKKLNIL</sequence>
<dbReference type="eggNOG" id="COG2814">
    <property type="taxonomic scope" value="Bacteria"/>
</dbReference>
<keyword evidence="5 7" id="KW-1133">Transmembrane helix</keyword>
<evidence type="ECO:0000256" key="6">
    <source>
        <dbReference type="ARBA" id="ARBA00023136"/>
    </source>
</evidence>
<feature type="transmembrane region" description="Helical" evidence="7">
    <location>
        <begin position="351"/>
        <end position="373"/>
    </location>
</feature>
<dbReference type="Proteomes" id="UP000003157">
    <property type="component" value="Unassembled WGS sequence"/>
</dbReference>
<comment type="subcellular location">
    <subcellularLocation>
        <location evidence="1">Cell membrane</location>
        <topology evidence="1">Multi-pass membrane protein</topology>
    </subcellularLocation>
</comment>
<dbReference type="PANTHER" id="PTHR43266:SF2">
    <property type="entry name" value="MAJOR FACILITATOR SUPERFAMILY (MFS) PROFILE DOMAIN-CONTAINING PROTEIN"/>
    <property type="match status" value="1"/>
</dbReference>
<feature type="transmembrane region" description="Helical" evidence="7">
    <location>
        <begin position="225"/>
        <end position="245"/>
    </location>
</feature>
<dbReference type="Gene3D" id="1.20.1250.20">
    <property type="entry name" value="MFS general substrate transporter like domains"/>
    <property type="match status" value="1"/>
</dbReference>
<organism evidence="9 10">
    <name type="scientific">Coprobacillus cateniformis</name>
    <dbReference type="NCBI Taxonomy" id="100884"/>
    <lineage>
        <taxon>Bacteria</taxon>
        <taxon>Bacillati</taxon>
        <taxon>Bacillota</taxon>
        <taxon>Erysipelotrichia</taxon>
        <taxon>Erysipelotrichales</taxon>
        <taxon>Coprobacillaceae</taxon>
        <taxon>Coprobacillus</taxon>
    </lineage>
</organism>
<feature type="transmembrane region" description="Helical" evidence="7">
    <location>
        <begin position="257"/>
        <end position="277"/>
    </location>
</feature>
<comment type="caution">
    <text evidence="9">The sequence shown here is derived from an EMBL/GenBank/DDBJ whole genome shotgun (WGS) entry which is preliminary data.</text>
</comment>
<name>E7GB88_9FIRM</name>
<dbReference type="InterPro" id="IPR020846">
    <property type="entry name" value="MFS_dom"/>
</dbReference>
<dbReference type="PROSITE" id="PS50850">
    <property type="entry name" value="MFS"/>
    <property type="match status" value="1"/>
</dbReference>
<evidence type="ECO:0000313" key="10">
    <source>
        <dbReference type="Proteomes" id="UP000003157"/>
    </source>
</evidence>
<dbReference type="InterPro" id="IPR010290">
    <property type="entry name" value="TM_effector"/>
</dbReference>
<dbReference type="STRING" id="100884.GCA_000269565_02129"/>
<feature type="transmembrane region" description="Helical" evidence="7">
    <location>
        <begin position="152"/>
        <end position="172"/>
    </location>
</feature>
<keyword evidence="2" id="KW-0813">Transport</keyword>
<dbReference type="GeneID" id="78229968"/>
<dbReference type="CDD" id="cd06173">
    <property type="entry name" value="MFS_MefA_like"/>
    <property type="match status" value="1"/>
</dbReference>
<proteinExistence type="predicted"/>
<dbReference type="InterPro" id="IPR036259">
    <property type="entry name" value="MFS_trans_sf"/>
</dbReference>
<evidence type="ECO:0000313" key="9">
    <source>
        <dbReference type="EMBL" id="EFW04623.1"/>
    </source>
</evidence>
<dbReference type="RefSeq" id="WP_008789129.1">
    <property type="nucleotide sequence ID" value="NZ_AKCB01000001.1"/>
</dbReference>
<evidence type="ECO:0000256" key="3">
    <source>
        <dbReference type="ARBA" id="ARBA00022475"/>
    </source>
</evidence>